<sequence>MKKYKSNSQLPKAVFVQIDILQDNWCVAIQPENMVSSTCIIRGSWEELQCILERYKGYRIRAVYDVGDIGFWLHERLIDYGVECDVLPPSLLIP</sequence>
<dbReference type="Proteomes" id="UP000650524">
    <property type="component" value="Unassembled WGS sequence"/>
</dbReference>
<evidence type="ECO:0000313" key="2">
    <source>
        <dbReference type="Proteomes" id="UP000650524"/>
    </source>
</evidence>
<accession>A0A8J6MZT3</accession>
<dbReference type="AlphaFoldDB" id="A0A8J6MZT3"/>
<name>A0A8J6MZT3_9DELT</name>
<organism evidence="1 2">
    <name type="scientific">Candidatus Desulfacyla euxinica</name>
    <dbReference type="NCBI Taxonomy" id="2841693"/>
    <lineage>
        <taxon>Bacteria</taxon>
        <taxon>Deltaproteobacteria</taxon>
        <taxon>Candidatus Desulfacyla</taxon>
    </lineage>
</organism>
<protein>
    <recommendedName>
        <fullName evidence="3">Transposase</fullName>
    </recommendedName>
</protein>
<dbReference type="EMBL" id="JACNJD010000175">
    <property type="protein sequence ID" value="MBC8176943.1"/>
    <property type="molecule type" value="Genomic_DNA"/>
</dbReference>
<proteinExistence type="predicted"/>
<reference evidence="1 2" key="1">
    <citation type="submission" date="2020-08" db="EMBL/GenBank/DDBJ databases">
        <title>Bridging the membrane lipid divide: bacteria of the FCB group superphylum have the potential to synthesize archaeal ether lipids.</title>
        <authorList>
            <person name="Villanueva L."/>
            <person name="Von Meijenfeldt F.A.B."/>
            <person name="Westbye A.B."/>
            <person name="Yadav S."/>
            <person name="Hopmans E.C."/>
            <person name="Dutilh B.E."/>
            <person name="Sinninghe Damste J.S."/>
        </authorList>
    </citation>
    <scope>NUCLEOTIDE SEQUENCE [LARGE SCALE GENOMIC DNA]</scope>
    <source>
        <strain evidence="1">NIOZ-UU27</strain>
    </source>
</reference>
<gene>
    <name evidence="1" type="ORF">H8E19_06015</name>
</gene>
<evidence type="ECO:0000313" key="1">
    <source>
        <dbReference type="EMBL" id="MBC8176943.1"/>
    </source>
</evidence>
<comment type="caution">
    <text evidence="1">The sequence shown here is derived from an EMBL/GenBank/DDBJ whole genome shotgun (WGS) entry which is preliminary data.</text>
</comment>
<evidence type="ECO:0008006" key="3">
    <source>
        <dbReference type="Google" id="ProtNLM"/>
    </source>
</evidence>